<proteinExistence type="predicted"/>
<reference evidence="1" key="2">
    <citation type="submission" date="2023-05" db="EMBL/GenBank/DDBJ databases">
        <authorList>
            <consortium name="Lawrence Berkeley National Laboratory"/>
            <person name="Steindorff A."/>
            <person name="Hensen N."/>
            <person name="Bonometti L."/>
            <person name="Westerberg I."/>
            <person name="Brannstrom I.O."/>
            <person name="Guillou S."/>
            <person name="Cros-Aarteil S."/>
            <person name="Calhoun S."/>
            <person name="Haridas S."/>
            <person name="Kuo A."/>
            <person name="Mondo S."/>
            <person name="Pangilinan J."/>
            <person name="Riley R."/>
            <person name="Labutti K."/>
            <person name="Andreopoulos B."/>
            <person name="Lipzen A."/>
            <person name="Chen C."/>
            <person name="Yanf M."/>
            <person name="Daum C."/>
            <person name="Ng V."/>
            <person name="Clum A."/>
            <person name="Ohm R."/>
            <person name="Martin F."/>
            <person name="Silar P."/>
            <person name="Natvig D."/>
            <person name="Lalanne C."/>
            <person name="Gautier V."/>
            <person name="Ament-Velasquez S.L."/>
            <person name="Kruys A."/>
            <person name="Hutchinson M.I."/>
            <person name="Powell A.J."/>
            <person name="Barry K."/>
            <person name="Miller A.N."/>
            <person name="Grigoriev I.V."/>
            <person name="Debuchy R."/>
            <person name="Gladieux P."/>
            <person name="Thoren M.H."/>
            <person name="Johannesson H."/>
        </authorList>
    </citation>
    <scope>NUCLEOTIDE SEQUENCE</scope>
    <source>
        <strain evidence="1">CBS 123565</strain>
    </source>
</reference>
<evidence type="ECO:0000313" key="2">
    <source>
        <dbReference type="Proteomes" id="UP001304895"/>
    </source>
</evidence>
<sequence length="219" mass="25078">MWISKDLCFRVLLCRGVCCIRGISPKLERWEIWRIKLPSKRSQHSRRLQGCAGLPVQSPQWGVARASPPMKGAKLRPAGGVLVPRTVRISIRTPYNTCVCWWLHLSEPWERARRARAQCDLTCWFLGSSAEQRLRFGWFQPFQPRRRRHDQLDDRIKPTGADLLAPTTSKPGLHRVFCGYRAWRRTRWWRLDAVGAIGAVGVHAARLEAGHGGSEVPAR</sequence>
<name>A0AAN6UMN6_9PEZI</name>
<accession>A0AAN6UMN6</accession>
<comment type="caution">
    <text evidence="1">The sequence shown here is derived from an EMBL/GenBank/DDBJ whole genome shotgun (WGS) entry which is preliminary data.</text>
</comment>
<gene>
    <name evidence="1" type="ORF">BT67DRAFT_255181</name>
</gene>
<protein>
    <submittedName>
        <fullName evidence="1">Uncharacterized protein</fullName>
    </submittedName>
</protein>
<organism evidence="1 2">
    <name type="scientific">Trichocladium antarcticum</name>
    <dbReference type="NCBI Taxonomy" id="1450529"/>
    <lineage>
        <taxon>Eukaryota</taxon>
        <taxon>Fungi</taxon>
        <taxon>Dikarya</taxon>
        <taxon>Ascomycota</taxon>
        <taxon>Pezizomycotina</taxon>
        <taxon>Sordariomycetes</taxon>
        <taxon>Sordariomycetidae</taxon>
        <taxon>Sordariales</taxon>
        <taxon>Chaetomiaceae</taxon>
        <taxon>Trichocladium</taxon>
    </lineage>
</organism>
<keyword evidence="2" id="KW-1185">Reference proteome</keyword>
<evidence type="ECO:0000313" key="1">
    <source>
        <dbReference type="EMBL" id="KAK4135584.1"/>
    </source>
</evidence>
<dbReference type="EMBL" id="MU853405">
    <property type="protein sequence ID" value="KAK4135584.1"/>
    <property type="molecule type" value="Genomic_DNA"/>
</dbReference>
<dbReference type="AlphaFoldDB" id="A0AAN6UMN6"/>
<dbReference type="Proteomes" id="UP001304895">
    <property type="component" value="Unassembled WGS sequence"/>
</dbReference>
<reference evidence="1" key="1">
    <citation type="journal article" date="2023" name="Mol. Phylogenet. Evol.">
        <title>Genome-scale phylogeny and comparative genomics of the fungal order Sordariales.</title>
        <authorList>
            <person name="Hensen N."/>
            <person name="Bonometti L."/>
            <person name="Westerberg I."/>
            <person name="Brannstrom I.O."/>
            <person name="Guillou S."/>
            <person name="Cros-Aarteil S."/>
            <person name="Calhoun S."/>
            <person name="Haridas S."/>
            <person name="Kuo A."/>
            <person name="Mondo S."/>
            <person name="Pangilinan J."/>
            <person name="Riley R."/>
            <person name="LaButti K."/>
            <person name="Andreopoulos B."/>
            <person name="Lipzen A."/>
            <person name="Chen C."/>
            <person name="Yan M."/>
            <person name="Daum C."/>
            <person name="Ng V."/>
            <person name="Clum A."/>
            <person name="Steindorff A."/>
            <person name="Ohm R.A."/>
            <person name="Martin F."/>
            <person name="Silar P."/>
            <person name="Natvig D.O."/>
            <person name="Lalanne C."/>
            <person name="Gautier V."/>
            <person name="Ament-Velasquez S.L."/>
            <person name="Kruys A."/>
            <person name="Hutchinson M.I."/>
            <person name="Powell A.J."/>
            <person name="Barry K."/>
            <person name="Miller A.N."/>
            <person name="Grigoriev I.V."/>
            <person name="Debuchy R."/>
            <person name="Gladieux P."/>
            <person name="Hiltunen Thoren M."/>
            <person name="Johannesson H."/>
        </authorList>
    </citation>
    <scope>NUCLEOTIDE SEQUENCE</scope>
    <source>
        <strain evidence="1">CBS 123565</strain>
    </source>
</reference>